<protein>
    <submittedName>
        <fullName evidence="4">Uncharacterized protein</fullName>
    </submittedName>
</protein>
<name>A0A1F7Z2D8_9BACT</name>
<dbReference type="Gene3D" id="3.40.50.2000">
    <property type="entry name" value="Glycogen Phosphorylase B"/>
    <property type="match status" value="2"/>
</dbReference>
<dbReference type="Pfam" id="PF00534">
    <property type="entry name" value="Glycos_transf_1"/>
    <property type="match status" value="1"/>
</dbReference>
<evidence type="ECO:0000259" key="2">
    <source>
        <dbReference type="Pfam" id="PF00534"/>
    </source>
</evidence>
<comment type="caution">
    <text evidence="4">The sequence shown here is derived from an EMBL/GenBank/DDBJ whole genome shotgun (WGS) entry which is preliminary data.</text>
</comment>
<reference evidence="4 5" key="1">
    <citation type="journal article" date="2016" name="Nat. Commun.">
        <title>Thousands of microbial genomes shed light on interconnected biogeochemical processes in an aquifer system.</title>
        <authorList>
            <person name="Anantharaman K."/>
            <person name="Brown C.T."/>
            <person name="Hug L.A."/>
            <person name="Sharon I."/>
            <person name="Castelle C.J."/>
            <person name="Probst A.J."/>
            <person name="Thomas B.C."/>
            <person name="Singh A."/>
            <person name="Wilkins M.J."/>
            <person name="Karaoz U."/>
            <person name="Brodie E.L."/>
            <person name="Williams K.H."/>
            <person name="Hubbard S.S."/>
            <person name="Banfield J.F."/>
        </authorList>
    </citation>
    <scope>NUCLEOTIDE SEQUENCE [LARGE SCALE GENOMIC DNA]</scope>
</reference>
<dbReference type="STRING" id="1802505.A3D01_05005"/>
<dbReference type="PANTHER" id="PTHR46401">
    <property type="entry name" value="GLYCOSYLTRANSFERASE WBBK-RELATED"/>
    <property type="match status" value="1"/>
</dbReference>
<evidence type="ECO:0000313" key="5">
    <source>
        <dbReference type="Proteomes" id="UP000177169"/>
    </source>
</evidence>
<dbReference type="AlphaFoldDB" id="A0A1F7Z2D8"/>
<evidence type="ECO:0000256" key="1">
    <source>
        <dbReference type="ARBA" id="ARBA00022679"/>
    </source>
</evidence>
<feature type="domain" description="Glycosyltransferase subfamily 4-like N-terminal" evidence="3">
    <location>
        <begin position="54"/>
        <end position="144"/>
    </location>
</feature>
<organism evidence="4 5">
    <name type="scientific">Candidatus Woesebacteria bacterium RIFCSPHIGHO2_02_FULL_39_13</name>
    <dbReference type="NCBI Taxonomy" id="1802505"/>
    <lineage>
        <taxon>Bacteria</taxon>
        <taxon>Candidatus Woeseibacteriota</taxon>
    </lineage>
</organism>
<dbReference type="InterPro" id="IPR001296">
    <property type="entry name" value="Glyco_trans_1"/>
</dbReference>
<dbReference type="Proteomes" id="UP000177169">
    <property type="component" value="Unassembled WGS sequence"/>
</dbReference>
<keyword evidence="1" id="KW-0808">Transferase</keyword>
<dbReference type="EMBL" id="MGGR01000027">
    <property type="protein sequence ID" value="OGM32905.1"/>
    <property type="molecule type" value="Genomic_DNA"/>
</dbReference>
<dbReference type="Pfam" id="PF13439">
    <property type="entry name" value="Glyco_transf_4"/>
    <property type="match status" value="1"/>
</dbReference>
<gene>
    <name evidence="4" type="ORF">A3D01_05005</name>
</gene>
<sequence length="368" mass="42036">MKVAVDAGPTTSGHSVRGVGLYARELISALEKNKSKYTDLQIYYKDFEKDDLSEYDLIHKTSFNPFYRNRGLEGINKIILTIHDLIPLIYPRQYPPGIKGKYRFNVNRRLIKKNVSLVVTDSETSKKDIIRFLDCDPSRIRVVYLAAGIGAWMINDREKLKKVAERYQLPSKFVFYLGDVNYNKNVPTLIKACSYAGLPLVIAGKQASLVYQGDPDLDSIRGPRDWARYIFGKPHPEHEHFESLKKMFIDEKVILLGYVSDTDLVSIFNLATLYVQPSFYEGFGLPVLQAMACGVPVIISKTNALVELCGDAAYRADPYDFKDFSGKIIKLISDSSERVKLIRKGLNRVKEYTWDRTAREMLDIYRSI</sequence>
<evidence type="ECO:0000259" key="3">
    <source>
        <dbReference type="Pfam" id="PF13439"/>
    </source>
</evidence>
<evidence type="ECO:0000313" key="4">
    <source>
        <dbReference type="EMBL" id="OGM32905.1"/>
    </source>
</evidence>
<dbReference type="CDD" id="cd03809">
    <property type="entry name" value="GT4_MtfB-like"/>
    <property type="match status" value="1"/>
</dbReference>
<feature type="domain" description="Glycosyl transferase family 1" evidence="2">
    <location>
        <begin position="170"/>
        <end position="345"/>
    </location>
</feature>
<dbReference type="GO" id="GO:0016757">
    <property type="term" value="F:glycosyltransferase activity"/>
    <property type="evidence" value="ECO:0007669"/>
    <property type="project" value="InterPro"/>
</dbReference>
<proteinExistence type="predicted"/>
<dbReference type="SUPFAM" id="SSF53756">
    <property type="entry name" value="UDP-Glycosyltransferase/glycogen phosphorylase"/>
    <property type="match status" value="1"/>
</dbReference>
<accession>A0A1F7Z2D8</accession>
<dbReference type="InterPro" id="IPR028098">
    <property type="entry name" value="Glyco_trans_4-like_N"/>
</dbReference>
<dbReference type="PANTHER" id="PTHR46401:SF2">
    <property type="entry name" value="GLYCOSYLTRANSFERASE WBBK-RELATED"/>
    <property type="match status" value="1"/>
</dbReference>